<dbReference type="EMBL" id="HG739848">
    <property type="protein sequence ID" value="CDP19888.1"/>
    <property type="molecule type" value="Genomic_DNA"/>
</dbReference>
<dbReference type="STRING" id="49390.A0A068VJN7"/>
<proteinExistence type="predicted"/>
<evidence type="ECO:0000313" key="1">
    <source>
        <dbReference type="EMBL" id="CDP19888.1"/>
    </source>
</evidence>
<evidence type="ECO:0000313" key="2">
    <source>
        <dbReference type="Proteomes" id="UP000295252"/>
    </source>
</evidence>
<gene>
    <name evidence="1" type="ORF">GSCOC_T00010137001</name>
</gene>
<keyword evidence="2" id="KW-1185">Reference proteome</keyword>
<sequence length="84" mass="9077">MASLAFCFYTPTLSFTGKGAILQVCQVIDAVLDIRFKEGGVYLWATPGLVCRQQVPNNYSRITVPVGRAALGRIISVIGEAIDD</sequence>
<dbReference type="InParanoid" id="A0A068VJN7"/>
<reference evidence="2" key="1">
    <citation type="journal article" date="2014" name="Science">
        <title>The coffee genome provides insight into the convergent evolution of caffeine biosynthesis.</title>
        <authorList>
            <person name="Denoeud F."/>
            <person name="Carretero-Paulet L."/>
            <person name="Dereeper A."/>
            <person name="Droc G."/>
            <person name="Guyot R."/>
            <person name="Pietrella M."/>
            <person name="Zheng C."/>
            <person name="Alberti A."/>
            <person name="Anthony F."/>
            <person name="Aprea G."/>
            <person name="Aury J.M."/>
            <person name="Bento P."/>
            <person name="Bernard M."/>
            <person name="Bocs S."/>
            <person name="Campa C."/>
            <person name="Cenci A."/>
            <person name="Combes M.C."/>
            <person name="Crouzillat D."/>
            <person name="Da Silva C."/>
            <person name="Daddiego L."/>
            <person name="De Bellis F."/>
            <person name="Dussert S."/>
            <person name="Garsmeur O."/>
            <person name="Gayraud T."/>
            <person name="Guignon V."/>
            <person name="Jahn K."/>
            <person name="Jamilloux V."/>
            <person name="Joet T."/>
            <person name="Labadie K."/>
            <person name="Lan T."/>
            <person name="Leclercq J."/>
            <person name="Lepelley M."/>
            <person name="Leroy T."/>
            <person name="Li L.T."/>
            <person name="Librado P."/>
            <person name="Lopez L."/>
            <person name="Munoz A."/>
            <person name="Noel B."/>
            <person name="Pallavicini A."/>
            <person name="Perrotta G."/>
            <person name="Poncet V."/>
            <person name="Pot D."/>
            <person name="Priyono X."/>
            <person name="Rigoreau M."/>
            <person name="Rouard M."/>
            <person name="Rozas J."/>
            <person name="Tranchant-Dubreuil C."/>
            <person name="VanBuren R."/>
            <person name="Zhang Q."/>
            <person name="Andrade A.C."/>
            <person name="Argout X."/>
            <person name="Bertrand B."/>
            <person name="de Kochko A."/>
            <person name="Graziosi G."/>
            <person name="Henry R.J."/>
            <person name="Jayarama X."/>
            <person name="Ming R."/>
            <person name="Nagai C."/>
            <person name="Rounsley S."/>
            <person name="Sankoff D."/>
            <person name="Giuliano G."/>
            <person name="Albert V.A."/>
            <person name="Wincker P."/>
            <person name="Lashermes P."/>
        </authorList>
    </citation>
    <scope>NUCLEOTIDE SEQUENCE [LARGE SCALE GENOMIC DNA]</scope>
    <source>
        <strain evidence="2">cv. DH200-94</strain>
    </source>
</reference>
<dbReference type="PhylomeDB" id="A0A068VJN7"/>
<dbReference type="Gramene" id="CDP19888">
    <property type="protein sequence ID" value="CDP19888"/>
    <property type="gene ID" value="GSCOC_T00010137001"/>
</dbReference>
<protein>
    <submittedName>
        <fullName evidence="1">DH200=94 genomic scaffold, scaffold_764</fullName>
    </submittedName>
</protein>
<accession>A0A068VJN7</accession>
<name>A0A068VJN7_COFCA</name>
<dbReference type="Proteomes" id="UP000295252">
    <property type="component" value="Unassembled WGS sequence"/>
</dbReference>
<organism evidence="1 2">
    <name type="scientific">Coffea canephora</name>
    <name type="common">Robusta coffee</name>
    <dbReference type="NCBI Taxonomy" id="49390"/>
    <lineage>
        <taxon>Eukaryota</taxon>
        <taxon>Viridiplantae</taxon>
        <taxon>Streptophyta</taxon>
        <taxon>Embryophyta</taxon>
        <taxon>Tracheophyta</taxon>
        <taxon>Spermatophyta</taxon>
        <taxon>Magnoliopsida</taxon>
        <taxon>eudicotyledons</taxon>
        <taxon>Gunneridae</taxon>
        <taxon>Pentapetalae</taxon>
        <taxon>asterids</taxon>
        <taxon>lamiids</taxon>
        <taxon>Gentianales</taxon>
        <taxon>Rubiaceae</taxon>
        <taxon>Ixoroideae</taxon>
        <taxon>Gardenieae complex</taxon>
        <taxon>Bertiereae - Coffeeae clade</taxon>
        <taxon>Coffeeae</taxon>
        <taxon>Coffea</taxon>
    </lineage>
</organism>
<dbReference type="AlphaFoldDB" id="A0A068VJN7"/>